<dbReference type="GeneID" id="75576095"/>
<dbReference type="GO" id="GO:0003910">
    <property type="term" value="F:DNA ligase (ATP) activity"/>
    <property type="evidence" value="ECO:0007669"/>
    <property type="project" value="InterPro"/>
</dbReference>
<dbReference type="EMBL" id="BK010471">
    <property type="protein sequence ID" value="DAB41546.1"/>
    <property type="molecule type" value="Genomic_DNA"/>
</dbReference>
<dbReference type="GO" id="GO:0006310">
    <property type="term" value="P:DNA recombination"/>
    <property type="evidence" value="ECO:0007669"/>
    <property type="project" value="InterPro"/>
</dbReference>
<comment type="cofactor">
    <cofactor evidence="1">
        <name>a divalent metal cation</name>
        <dbReference type="ChEBI" id="CHEBI:60240"/>
    </cofactor>
</comment>
<keyword evidence="6" id="KW-0227">DNA damage</keyword>
<dbReference type="Gene3D" id="3.30.470.30">
    <property type="entry name" value="DNA ligase/mRNA capping enzyme"/>
    <property type="match status" value="1"/>
</dbReference>
<organism evidence="9 10">
    <name type="scientific">Carjivirus communis</name>
    <dbReference type="NCBI Taxonomy" id="2955582"/>
    <lineage>
        <taxon>Viruses</taxon>
        <taxon>Duplodnaviria</taxon>
        <taxon>Heunggongvirae</taxon>
        <taxon>Uroviricota</taxon>
        <taxon>Caudoviricetes</taxon>
        <taxon>Crassvirales</taxon>
        <taxon>Intestiviridae</taxon>
        <taxon>Crudevirinae</taxon>
        <taxon>Carjivirus</taxon>
    </lineage>
</organism>
<accession>A0A348JCQ1</accession>
<protein>
    <recommendedName>
        <fullName evidence="3">DNA ligase</fullName>
    </recommendedName>
</protein>
<feature type="domain" description="ATP-dependent DNA ligase family profile" evidence="8">
    <location>
        <begin position="111"/>
        <end position="317"/>
    </location>
</feature>
<evidence type="ECO:0000313" key="10">
    <source>
        <dbReference type="Proteomes" id="UP001097704"/>
    </source>
</evidence>
<dbReference type="GO" id="GO:0005524">
    <property type="term" value="F:ATP binding"/>
    <property type="evidence" value="ECO:0007669"/>
    <property type="project" value="InterPro"/>
</dbReference>
<dbReference type="InterPro" id="IPR016059">
    <property type="entry name" value="DNA_ligase_ATP-dep_CS"/>
</dbReference>
<proteinExistence type="inferred from homology"/>
<evidence type="ECO:0000256" key="2">
    <source>
        <dbReference type="ARBA" id="ARBA00007572"/>
    </source>
</evidence>
<dbReference type="Proteomes" id="UP001097704">
    <property type="component" value="Segment"/>
</dbReference>
<dbReference type="InterPro" id="IPR012310">
    <property type="entry name" value="DNA_ligase_ATP-dep_cent"/>
</dbReference>
<dbReference type="PANTHER" id="PTHR47810:SF1">
    <property type="entry name" value="DNA LIGASE B"/>
    <property type="match status" value="1"/>
</dbReference>
<evidence type="ECO:0000256" key="5">
    <source>
        <dbReference type="ARBA" id="ARBA00022705"/>
    </source>
</evidence>
<comment type="similarity">
    <text evidence="2">Belongs to the ATP-dependent DNA ligase family.</text>
</comment>
<keyword evidence="5" id="KW-0235">DNA replication</keyword>
<evidence type="ECO:0000256" key="3">
    <source>
        <dbReference type="ARBA" id="ARBA00013308"/>
    </source>
</evidence>
<evidence type="ECO:0000256" key="7">
    <source>
        <dbReference type="ARBA" id="ARBA00023204"/>
    </source>
</evidence>
<keyword evidence="10" id="KW-1185">Reference proteome</keyword>
<dbReference type="GO" id="GO:0006281">
    <property type="term" value="P:DNA repair"/>
    <property type="evidence" value="ECO:0007669"/>
    <property type="project" value="UniProtKB-KW"/>
</dbReference>
<dbReference type="GO" id="GO:0006260">
    <property type="term" value="P:DNA replication"/>
    <property type="evidence" value="ECO:0007669"/>
    <property type="project" value="UniProtKB-KW"/>
</dbReference>
<dbReference type="PANTHER" id="PTHR47810">
    <property type="entry name" value="DNA LIGASE"/>
    <property type="match status" value="1"/>
</dbReference>
<dbReference type="Pfam" id="PF01068">
    <property type="entry name" value="DNA_ligase_A_M"/>
    <property type="match status" value="1"/>
</dbReference>
<name>A0A348JCQ1_9CAUD</name>
<keyword evidence="7" id="KW-0234">DNA repair</keyword>
<dbReference type="SUPFAM" id="SSF56091">
    <property type="entry name" value="DNA ligase/mRNA capping enzyme, catalytic domain"/>
    <property type="match status" value="1"/>
</dbReference>
<evidence type="ECO:0000256" key="4">
    <source>
        <dbReference type="ARBA" id="ARBA00022598"/>
    </source>
</evidence>
<sequence length="405" mass="47228">MNKLYRRNNNGVPTVWWAELDSGTNSITVFYGLVRGNIRKEVYAVTQKDGQKELESRYNDKIKKGYTYLDELCDMQGLPPVEDGDNDTLFNFLNTYLPKDLSNGNTNLLLPMLAKTYSGNVWKKVSCMYGQYKINGLRCIVTAYTQNDMFKPVRLRFQSREGLIWHTLGYLEDYLLATINTNIIDDMINGFAALDGEVYLPGYTINQINHFVKDANCIENKLLQFWCYDIMMEGDQAHRNMYRYHIKKPTSFNNIEEHYNNKEQLIILPSIYINNNDKAIKARNNFINIGFEGLILRNTETDYQYGRRRANYMEKFKDATEGDFIIIDIYKEKKRDLPILLCKNDINDEKFETRLSTSHIVQQEVLFDSQSYIGRTVHIDYGERSGVTRVPSHIKNVVINGDTRL</sequence>
<dbReference type="SUPFAM" id="SSF50249">
    <property type="entry name" value="Nucleic acid-binding proteins"/>
    <property type="match status" value="1"/>
</dbReference>
<evidence type="ECO:0000259" key="8">
    <source>
        <dbReference type="Pfam" id="PF01068"/>
    </source>
</evidence>
<dbReference type="PROSITE" id="PS00333">
    <property type="entry name" value="DNA_LIGASE_A2"/>
    <property type="match status" value="1"/>
</dbReference>
<evidence type="ECO:0000256" key="6">
    <source>
        <dbReference type="ARBA" id="ARBA00022763"/>
    </source>
</evidence>
<dbReference type="KEGG" id="vg:75576095"/>
<evidence type="ECO:0000313" key="9">
    <source>
        <dbReference type="EMBL" id="DAB41546.1"/>
    </source>
</evidence>
<dbReference type="RefSeq" id="YP_010509430.1">
    <property type="nucleotide sequence ID" value="NC_067194.1"/>
</dbReference>
<gene>
    <name evidence="9" type="primary">KP06_gp24</name>
</gene>
<evidence type="ECO:0000256" key="1">
    <source>
        <dbReference type="ARBA" id="ARBA00001968"/>
    </source>
</evidence>
<reference evidence="9 10" key="1">
    <citation type="journal article" date="2014" name="Nat. Commun.">
        <title>A highly abundant bacteriophage discovered in the unknown sequences of human faecal metagenomes.</title>
        <authorList>
            <person name="Dutilh B.E."/>
            <person name="Cassman N."/>
            <person name="McNair K."/>
            <person name="Sanchez S.E."/>
            <person name="Silva G.G."/>
            <person name="Boling L."/>
            <person name="Barr J.J."/>
            <person name="Speth D.R."/>
            <person name="Seguritan V."/>
            <person name="Aziz R.K."/>
            <person name="Felts B."/>
            <person name="Dinsdale E.A."/>
            <person name="Mokili J.L."/>
            <person name="Edwards R.A."/>
        </authorList>
    </citation>
    <scope>NUCLEOTIDE SEQUENCE [LARGE SCALE GENOMIC DNA]</scope>
</reference>
<keyword evidence="4 9" id="KW-0436">Ligase</keyword>
<dbReference type="InterPro" id="IPR012340">
    <property type="entry name" value="NA-bd_OB-fold"/>
</dbReference>
<dbReference type="InterPro" id="IPR050326">
    <property type="entry name" value="NAD_dep_DNA_ligaseB"/>
</dbReference>